<evidence type="ECO:0000313" key="4">
    <source>
        <dbReference type="Proteomes" id="UP000373449"/>
    </source>
</evidence>
<dbReference type="RefSeq" id="WP_029095436.1">
    <property type="nucleotide sequence ID" value="NZ_CAADJA010000002.1"/>
</dbReference>
<evidence type="ECO:0000313" key="3">
    <source>
        <dbReference type="Proteomes" id="UP000224974"/>
    </source>
</evidence>
<evidence type="ECO:0000313" key="1">
    <source>
        <dbReference type="EMBL" id="PHI30009.1"/>
    </source>
</evidence>
<accession>A0A2C6CTN1</accession>
<dbReference type="EMBL" id="CAADJA010000002">
    <property type="protein sequence ID" value="VFS48911.1"/>
    <property type="molecule type" value="Genomic_DNA"/>
</dbReference>
<protein>
    <submittedName>
        <fullName evidence="1">DUF2164 domain-containing protein</fullName>
    </submittedName>
</protein>
<dbReference type="STRING" id="1111728.GCA_000427805_03091"/>
<gene>
    <name evidence="1" type="ORF">CRN84_11995</name>
    <name evidence="2" type="ORF">NCTC12282_03439</name>
</gene>
<keyword evidence="3" id="KW-1185">Reference proteome</keyword>
<dbReference type="Proteomes" id="UP000373449">
    <property type="component" value="Unassembled WGS sequence"/>
</dbReference>
<dbReference type="Proteomes" id="UP000224974">
    <property type="component" value="Unassembled WGS sequence"/>
</dbReference>
<organism evidence="1 3">
    <name type="scientific">Budvicia aquatica</name>
    <dbReference type="NCBI Taxonomy" id="82979"/>
    <lineage>
        <taxon>Bacteria</taxon>
        <taxon>Pseudomonadati</taxon>
        <taxon>Pseudomonadota</taxon>
        <taxon>Gammaproteobacteria</taxon>
        <taxon>Enterobacterales</taxon>
        <taxon>Budviciaceae</taxon>
        <taxon>Budvicia</taxon>
    </lineage>
</organism>
<name>A0A2C6CTN1_9GAMM</name>
<reference evidence="3" key="2">
    <citation type="submission" date="2017-09" db="EMBL/GenBank/DDBJ databases">
        <title>FDA dAtabase for Regulatory Grade micrObial Sequences (FDA-ARGOS): Supporting development and validation of Infectious Disease Dx tests.</title>
        <authorList>
            <person name="Minogue T."/>
            <person name="Wolcott M."/>
            <person name="Wasieloski L."/>
            <person name="Aguilar W."/>
            <person name="Moore D."/>
            <person name="Tallon L."/>
            <person name="Sadzewicz L."/>
            <person name="Ott S."/>
            <person name="Zhao X."/>
            <person name="Nagaraj S."/>
            <person name="Vavikolanu K."/>
            <person name="Aluvathingal J."/>
            <person name="Nadendla S."/>
            <person name="Sichtig H."/>
        </authorList>
    </citation>
    <scope>NUCLEOTIDE SEQUENCE [LARGE SCALE GENOMIC DNA]</scope>
    <source>
        <strain evidence="3">FDAARGOS_387</strain>
    </source>
</reference>
<dbReference type="InterPro" id="IPR018680">
    <property type="entry name" value="DUF2164"/>
</dbReference>
<dbReference type="EMBL" id="PDDX01000001">
    <property type="protein sequence ID" value="PHI30009.1"/>
    <property type="molecule type" value="Genomic_DNA"/>
</dbReference>
<reference evidence="1" key="1">
    <citation type="submission" date="2017-09" db="EMBL/GenBank/DDBJ databases">
        <title>FDA dAtabase for Regulatory Grade micrObial Sequences (FDA-ARGOS): Supporting development and validation of Infectious Disease Dx tests.</title>
        <authorList>
            <person name="Minogue T."/>
            <person name="Wolcott M."/>
            <person name="Wasieloski L."/>
            <person name="Aguilar W."/>
            <person name="Moore D."/>
            <person name="Tallon L.J."/>
            <person name="Sadzewicz L."/>
            <person name="Ott S."/>
            <person name="Zhao X."/>
            <person name="Nagaraj S."/>
            <person name="Vavikolanu K."/>
            <person name="Aluvathingal J."/>
            <person name="Nadendla S."/>
            <person name="Sichtig H."/>
        </authorList>
    </citation>
    <scope>NUCLEOTIDE SEQUENCE</scope>
    <source>
        <strain evidence="1">FDAARGOS_387</strain>
    </source>
</reference>
<dbReference type="AlphaFoldDB" id="A0A2C6CTN1"/>
<proteinExistence type="predicted"/>
<dbReference type="OrthoDB" id="6629495at2"/>
<evidence type="ECO:0000313" key="2">
    <source>
        <dbReference type="EMBL" id="VFS48911.1"/>
    </source>
</evidence>
<dbReference type="Pfam" id="PF09932">
    <property type="entry name" value="DUF2164"/>
    <property type="match status" value="1"/>
</dbReference>
<reference evidence="2 4" key="3">
    <citation type="submission" date="2019-03" db="EMBL/GenBank/DDBJ databases">
        <authorList>
            <consortium name="Pathogen Informatics"/>
        </authorList>
    </citation>
    <scope>NUCLEOTIDE SEQUENCE [LARGE SCALE GENOMIC DNA]</scope>
    <source>
        <strain evidence="2 4">NCTC12282</strain>
    </source>
</reference>
<sequence length="79" mass="9108">MKELKIDKSDYAKIVELIINHMESKHDVILGQFDAEFLLDDILNVIGPLIYNQGIDDVIKSVRNIGERLEEEIDARKIL</sequence>